<gene>
    <name evidence="1" type="ORF">HNP21_002044</name>
</gene>
<dbReference type="EMBL" id="JACJHT010000002">
    <property type="protein sequence ID" value="MBA9038937.1"/>
    <property type="molecule type" value="Genomic_DNA"/>
</dbReference>
<protein>
    <submittedName>
        <fullName evidence="1">Competence protein ComZ</fullName>
    </submittedName>
</protein>
<evidence type="ECO:0000313" key="2">
    <source>
        <dbReference type="Proteomes" id="UP000543174"/>
    </source>
</evidence>
<dbReference type="Pfam" id="PF10815">
    <property type="entry name" value="ComZ"/>
    <property type="match status" value="1"/>
</dbReference>
<dbReference type="Proteomes" id="UP000543174">
    <property type="component" value="Unassembled WGS sequence"/>
</dbReference>
<reference evidence="1" key="1">
    <citation type="submission" date="2020-08" db="EMBL/GenBank/DDBJ databases">
        <title>Functional genomics of gut bacteria from endangered species of beetles.</title>
        <authorList>
            <person name="Carlos-Shanley C."/>
        </authorList>
    </citation>
    <scope>NUCLEOTIDE SEQUENCE [LARGE SCALE GENOMIC DNA]</scope>
    <source>
        <strain evidence="1">S00060</strain>
    </source>
</reference>
<dbReference type="AlphaFoldDB" id="A0A7W3N9J8"/>
<name>A0A7W3N9J8_PRIAR</name>
<evidence type="ECO:0000313" key="1">
    <source>
        <dbReference type="EMBL" id="MBA9038937.1"/>
    </source>
</evidence>
<accession>A0A7W3N9J8</accession>
<proteinExistence type="predicted"/>
<keyword evidence="2" id="KW-1185">Reference proteome</keyword>
<dbReference type="InterPro" id="IPR024558">
    <property type="entry name" value="ComZ"/>
</dbReference>
<sequence>MFFNKGDFTMEEQNMQFMQIAMKYLPEAKQILDETGVELSMEHVQPVLTLLTKVMSDAYELGKQDALAENENN</sequence>
<comment type="caution">
    <text evidence="1">The sequence shown here is derived from an EMBL/GenBank/DDBJ whole genome shotgun (WGS) entry which is preliminary data.</text>
</comment>
<organism evidence="1 2">
    <name type="scientific">Priestia aryabhattai</name>
    <name type="common">Bacillus aryabhattai</name>
    <dbReference type="NCBI Taxonomy" id="412384"/>
    <lineage>
        <taxon>Bacteria</taxon>
        <taxon>Bacillati</taxon>
        <taxon>Bacillota</taxon>
        <taxon>Bacilli</taxon>
        <taxon>Bacillales</taxon>
        <taxon>Bacillaceae</taxon>
        <taxon>Priestia</taxon>
    </lineage>
</organism>